<dbReference type="RefSeq" id="XP_028277198.1">
    <property type="nucleotide sequence ID" value="XM_028421397.1"/>
</dbReference>
<dbReference type="PROSITE" id="PS50834">
    <property type="entry name" value="HIN_200"/>
    <property type="match status" value="1"/>
</dbReference>
<evidence type="ECO:0000313" key="8">
    <source>
        <dbReference type="RefSeq" id="XP_028277203.1"/>
    </source>
</evidence>
<dbReference type="Proteomes" id="UP000515145">
    <property type="component" value="Chromosome 14"/>
</dbReference>
<dbReference type="InterPro" id="IPR012340">
    <property type="entry name" value="NA-bd_OB-fold"/>
</dbReference>
<sequence>MSEISEGRWKQALGSILEELDETQYMKLLMLSKIKRCLRDKPKEEMPEILIQHYGVEKSITAIRGIMEKIPRRDEAVQSQLKPFVDELKAKKKKGFKRKKVVSDPESSDEEQETDSGAVVQQPLQAEKQSGRITIKNLEHGGDLEKKIVTVKVLQKSGLRTYKTKQKQTKYFFYLGVADETGSCKVMVYGKQRYQDFEVDRCYGFRQVIKDGDILKVTIKSIVSKVSPVSVCDDLKLEAQMIIHSQVPLCSIAEAKGHKDGTTVSVEGTITTVGVMESVKTKFKRRKTDRLQFQLADRADSIWITLWGDGTKQLTGKSSGDSVRVTNVKTNNFHTTVSLKSTDFTRIFKVQSAAAQSVSMKIIGIISAGKIHTELESEINSMVLNSTIVSTYVVTSSLLAKVFSVKLGGDFEERLLEKLPLEAEAEIEGNKIIKIRAAKEM</sequence>
<evidence type="ECO:0000256" key="1">
    <source>
        <dbReference type="SAM" id="MobiDB-lite"/>
    </source>
</evidence>
<dbReference type="RefSeq" id="XP_028277199.1">
    <property type="nucleotide sequence ID" value="XM_028421398.1"/>
</dbReference>
<dbReference type="OrthoDB" id="8838938at2759"/>
<dbReference type="SUPFAM" id="SSF50249">
    <property type="entry name" value="Nucleic acid-binding proteins"/>
    <property type="match status" value="2"/>
</dbReference>
<dbReference type="RefSeq" id="XP_028277203.1">
    <property type="nucleotide sequence ID" value="XM_028421402.1"/>
</dbReference>
<dbReference type="AlphaFoldDB" id="A0A6P7JJQ1"/>
<evidence type="ECO:0000313" key="6">
    <source>
        <dbReference type="RefSeq" id="XP_028277200.1"/>
    </source>
</evidence>
<dbReference type="InterPro" id="IPR004021">
    <property type="entry name" value="HIN200/IF120x"/>
</dbReference>
<dbReference type="Gene3D" id="2.40.50.140">
    <property type="entry name" value="Nucleic acid-binding proteins"/>
    <property type="match status" value="2"/>
</dbReference>
<dbReference type="RefSeq" id="XP_028277200.1">
    <property type="nucleotide sequence ID" value="XM_028421399.1"/>
</dbReference>
<dbReference type="GeneID" id="114446015"/>
<evidence type="ECO:0000313" key="5">
    <source>
        <dbReference type="RefSeq" id="XP_028277199.1"/>
    </source>
</evidence>
<feature type="domain" description="HIN-200" evidence="2">
    <location>
        <begin position="133"/>
        <end position="228"/>
    </location>
</feature>
<dbReference type="RefSeq" id="XP_028277201.1">
    <property type="nucleotide sequence ID" value="XM_028421400.1"/>
</dbReference>
<evidence type="ECO:0000313" key="3">
    <source>
        <dbReference type="Proteomes" id="UP000515145"/>
    </source>
</evidence>
<reference evidence="4 5" key="1">
    <citation type="submission" date="2025-04" db="UniProtKB">
        <authorList>
            <consortium name="RefSeq"/>
        </authorList>
    </citation>
    <scope>IDENTIFICATION</scope>
</reference>
<keyword evidence="3" id="KW-1185">Reference proteome</keyword>
<organism evidence="3 5">
    <name type="scientific">Parambassis ranga</name>
    <name type="common">Indian glassy fish</name>
    <dbReference type="NCBI Taxonomy" id="210632"/>
    <lineage>
        <taxon>Eukaryota</taxon>
        <taxon>Metazoa</taxon>
        <taxon>Chordata</taxon>
        <taxon>Craniata</taxon>
        <taxon>Vertebrata</taxon>
        <taxon>Euteleostomi</taxon>
        <taxon>Actinopterygii</taxon>
        <taxon>Neopterygii</taxon>
        <taxon>Teleostei</taxon>
        <taxon>Neoteleostei</taxon>
        <taxon>Acanthomorphata</taxon>
        <taxon>Ovalentaria</taxon>
        <taxon>Ambassidae</taxon>
        <taxon>Parambassis</taxon>
    </lineage>
</organism>
<protein>
    <submittedName>
        <fullName evidence="4 5">Uncharacterized protein LOC114446015</fullName>
    </submittedName>
</protein>
<evidence type="ECO:0000313" key="7">
    <source>
        <dbReference type="RefSeq" id="XP_028277201.1"/>
    </source>
</evidence>
<accession>A0A6P7JJQ1</accession>
<gene>
    <name evidence="4 5 6 7 8" type="primary">LOC114446015</name>
</gene>
<name>A0A6P7JJQ1_9TELE</name>
<dbReference type="Pfam" id="PF02760">
    <property type="entry name" value="HIN"/>
    <property type="match status" value="1"/>
</dbReference>
<evidence type="ECO:0000259" key="2">
    <source>
        <dbReference type="PROSITE" id="PS50834"/>
    </source>
</evidence>
<evidence type="ECO:0000313" key="4">
    <source>
        <dbReference type="RefSeq" id="XP_028277198.1"/>
    </source>
</evidence>
<proteinExistence type="predicted"/>
<feature type="region of interest" description="Disordered" evidence="1">
    <location>
        <begin position="99"/>
        <end position="123"/>
    </location>
</feature>